<evidence type="ECO:0000313" key="3">
    <source>
        <dbReference type="Proteomes" id="UP000594759"/>
    </source>
</evidence>
<organism evidence="2 3">
    <name type="scientific">Pedobacter endophyticus</name>
    <dbReference type="NCBI Taxonomy" id="2789740"/>
    <lineage>
        <taxon>Bacteria</taxon>
        <taxon>Pseudomonadati</taxon>
        <taxon>Bacteroidota</taxon>
        <taxon>Sphingobacteriia</taxon>
        <taxon>Sphingobacteriales</taxon>
        <taxon>Sphingobacteriaceae</taxon>
        <taxon>Pedobacter</taxon>
    </lineage>
</organism>
<accession>A0A7U3SPQ4</accession>
<dbReference type="RefSeq" id="WP_196098214.1">
    <property type="nucleotide sequence ID" value="NZ_CP064939.1"/>
</dbReference>
<dbReference type="PANTHER" id="PTHR38467">
    <property type="match status" value="1"/>
</dbReference>
<feature type="domain" description="TraG P-loop" evidence="1">
    <location>
        <begin position="38"/>
        <end position="189"/>
    </location>
</feature>
<proteinExistence type="predicted"/>
<dbReference type="PANTHER" id="PTHR38467:SF1">
    <property type="entry name" value="CONJUGATIVE TRANSFER: ASSEMBLY"/>
    <property type="match status" value="1"/>
</dbReference>
<dbReference type="InterPro" id="IPR043964">
    <property type="entry name" value="P-loop_TraG"/>
</dbReference>
<dbReference type="Proteomes" id="UP000594759">
    <property type="component" value="Chromosome"/>
</dbReference>
<keyword evidence="3" id="KW-1185">Reference proteome</keyword>
<name>A0A7U3SPQ4_9SPHI</name>
<reference evidence="2 3" key="1">
    <citation type="submission" date="2020-11" db="EMBL/GenBank/DDBJ databases">
        <title>Pedobacter endophytica, an endophytic bacteria isolated form Carex pumila.</title>
        <authorList>
            <person name="Peng Y."/>
            <person name="Jiang L."/>
            <person name="Lee J."/>
        </authorList>
    </citation>
    <scope>NUCLEOTIDE SEQUENCE [LARGE SCALE GENOMIC DNA]</scope>
    <source>
        <strain evidence="2 3">JBR3-12</strain>
    </source>
</reference>
<evidence type="ECO:0000313" key="2">
    <source>
        <dbReference type="EMBL" id="QPH38738.1"/>
    </source>
</evidence>
<dbReference type="KEGG" id="pex:IZT61_16930"/>
<protein>
    <recommendedName>
        <fullName evidence="1">TraG P-loop domain-containing protein</fullName>
    </recommendedName>
</protein>
<gene>
    <name evidence="2" type="ORF">IZT61_16930</name>
</gene>
<sequence>MSRLIYMGFKLLEPYEGKLSRTVLRGESGSNPADLPDKAIASPLMANYILYLYKTMRKFWGEPIVVTQELGDILGNAVIKDSILASSDTICLLDQSKFRGNYEQVAKLLALNEVEQRKIFTINGLDNKAGRGKFKEVYIKRGNIGEVYGVEVSLFQYLTFTTEKPEKTAVESYVARFGSYSAGLEAFVSDLRSSRLGLADFIMQVNAE</sequence>
<dbReference type="Pfam" id="PF19044">
    <property type="entry name" value="P-loop_TraG"/>
    <property type="match status" value="1"/>
</dbReference>
<dbReference type="InterPro" id="IPR027417">
    <property type="entry name" value="P-loop_NTPase"/>
</dbReference>
<dbReference type="AlphaFoldDB" id="A0A7U3SPQ4"/>
<dbReference type="EMBL" id="CP064939">
    <property type="protein sequence ID" value="QPH38738.1"/>
    <property type="molecule type" value="Genomic_DNA"/>
</dbReference>
<evidence type="ECO:0000259" key="1">
    <source>
        <dbReference type="Pfam" id="PF19044"/>
    </source>
</evidence>
<dbReference type="Gene3D" id="3.40.50.300">
    <property type="entry name" value="P-loop containing nucleotide triphosphate hydrolases"/>
    <property type="match status" value="1"/>
</dbReference>
<dbReference type="InterPro" id="IPR053155">
    <property type="entry name" value="F-pilin_assembly_TraC"/>
</dbReference>